<dbReference type="GO" id="GO:0003677">
    <property type="term" value="F:DNA binding"/>
    <property type="evidence" value="ECO:0007669"/>
    <property type="project" value="UniProtKB-UniRule"/>
</dbReference>
<evidence type="ECO:0000256" key="6">
    <source>
        <dbReference type="ARBA" id="ARBA00022839"/>
    </source>
</evidence>
<comment type="subunit">
    <text evidence="10">Heterotrimer of RecB, RecC and RecD. All subunits contribute to DNA-binding.</text>
</comment>
<dbReference type="InterPro" id="IPR027417">
    <property type="entry name" value="P-loop_NTPase"/>
</dbReference>
<keyword evidence="2 10" id="KW-0547">Nucleotide-binding</keyword>
<evidence type="ECO:0000256" key="5">
    <source>
        <dbReference type="ARBA" id="ARBA00022806"/>
    </source>
</evidence>
<dbReference type="AlphaFoldDB" id="A0A7W5JXL4"/>
<accession>A0A7W5JXL4</accession>
<dbReference type="InterPro" id="IPR041500">
    <property type="entry name" value="RecC_C"/>
</dbReference>
<dbReference type="GO" id="GO:0003678">
    <property type="term" value="F:DNA helicase activity"/>
    <property type="evidence" value="ECO:0007669"/>
    <property type="project" value="UniProtKB-UniRule"/>
</dbReference>
<gene>
    <name evidence="10" type="primary">recC</name>
    <name evidence="12" type="ORF">FHX39_002546</name>
</gene>
<evidence type="ECO:0000313" key="12">
    <source>
        <dbReference type="EMBL" id="MBB3327602.1"/>
    </source>
</evidence>
<evidence type="ECO:0000256" key="8">
    <source>
        <dbReference type="ARBA" id="ARBA00023125"/>
    </source>
</evidence>
<dbReference type="HAMAP" id="MF_01486">
    <property type="entry name" value="RecC"/>
    <property type="match status" value="1"/>
</dbReference>
<proteinExistence type="inferred from homology"/>
<evidence type="ECO:0000256" key="7">
    <source>
        <dbReference type="ARBA" id="ARBA00022840"/>
    </source>
</evidence>
<dbReference type="Proteomes" id="UP000565572">
    <property type="component" value="Unassembled WGS sequence"/>
</dbReference>
<keyword evidence="1 10" id="KW-0540">Nuclease</keyword>
<name>A0A7W5JXL4_9ACTN</name>
<keyword evidence="5 10" id="KW-0347">Helicase</keyword>
<sequence length="1131" mass="122800">MSLHLHRAERADVLVGALGRVLAVPLADPFATEVVCVPTPGVERWIAQRLAHTLGAGPGDDGVCAGVDFPSPARFVAEALGRSGTDDPWVPSRAVWPLLAVLETAVAEPWAAVLADHLGPATDLGDGAADDPEDTRRSRRWSTARRVAGLFARYAADRPAMLEDWAAGRDLGPDGVPLASDRAWQPELWRRLRDHIGGPDPVTRLRRDVERLRDGDLSGSASDLPERLSVFGATRLDPRHLDVLLALGVRRDVHLWLPHPSPAAWDAVSRLPQPAGPVLPLRADDPSADVVHHPLLAYLGRDLRELQVRLEVGAASVGATLVDEHHPALDTGPETLLTRLQADVAADRAPSRDHLLAPDDRSVQVHACAGPHRQVEVLREVLLGLLADDETLQPRDVVVMCPDVEAYAPLVAATFGLDSEEDGSGRPEHPGHRLRVRLADRSLRQLNPVLATVGRLLDLADARVTLSALLDLAAATPVATRFRLGEDDLERLHELLPQTGVRWGLDAGHRARFGMEGFAQNTWAAGLDRLLLGVAMDESDARFIGTVLPLDDVASDDVGLVGRLAELLSRVRGLSDACATPKTLPDWLTLCREVVEELTDVKPADRWQHAHAYGELARLEERAGAAAGASTLSLTEVRALLADAFRGRAGRANFRTGTLTVASLLPMRAVPHRVVCLLGLDDGAFPRRVTPDGDDLTAAGRRVGDPDPRGEDRQLFLDAVCAARETLVVLHSAVDPRTGSDLRPAVPVEALLETLDASARTTDGRPVRQHLTVHHALQPFGRRNFAVGDGATDGASDEPFSFDRAALRGARAQRGQPRPAPTPYAGVLLEPLPADRSVELTELYRFFHHPVRALLRARAGLSDGGRDEAEDEQIPVELDGLQRWAIGDRMLQAHLRGADLDALSAAEWRRGSVPPRELGTRVVGDLRTEVGTVAASAAPWTERPAERVDVLLDLGPVRLTGSVDGVRGDTAVRVLFSRPSAKHRLQAWVELLALSASRPEREWRTVVVGRKGQLELGPVTPEFARLVLTDLVDLQGAGLRTLLPFAPLASYEYALLDSRDQLPDELKRVEDQWGRDRDPLWERVLGVGADLDTLMAEPARPGEGRPDRDGESRFASVARRVFVPLIRVQGR</sequence>
<dbReference type="Gene3D" id="3.40.50.10930">
    <property type="match status" value="1"/>
</dbReference>
<dbReference type="GO" id="GO:0000724">
    <property type="term" value="P:double-strand break repair via homologous recombination"/>
    <property type="evidence" value="ECO:0007669"/>
    <property type="project" value="UniProtKB-UniRule"/>
</dbReference>
<keyword evidence="7 10" id="KW-0067">ATP-binding</keyword>
<comment type="similarity">
    <text evidence="10">Belongs to the RecC family.</text>
</comment>
<dbReference type="Gene3D" id="1.10.10.160">
    <property type="match status" value="1"/>
</dbReference>
<evidence type="ECO:0000313" key="13">
    <source>
        <dbReference type="Proteomes" id="UP000565572"/>
    </source>
</evidence>
<reference evidence="12 13" key="1">
    <citation type="submission" date="2020-08" db="EMBL/GenBank/DDBJ databases">
        <title>Sequencing the genomes of 1000 actinobacteria strains.</title>
        <authorList>
            <person name="Klenk H.-P."/>
        </authorList>
    </citation>
    <scope>NUCLEOTIDE SEQUENCE [LARGE SCALE GENOMIC DNA]</scope>
    <source>
        <strain evidence="12 13">DSM 11053</strain>
    </source>
</reference>
<evidence type="ECO:0000256" key="1">
    <source>
        <dbReference type="ARBA" id="ARBA00022722"/>
    </source>
</evidence>
<keyword evidence="9 10" id="KW-0234">DNA repair</keyword>
<dbReference type="PANTHER" id="PTHR30591">
    <property type="entry name" value="RECBCD ENZYME SUBUNIT RECC"/>
    <property type="match status" value="1"/>
</dbReference>
<dbReference type="NCBIfam" id="TIGR01450">
    <property type="entry name" value="recC"/>
    <property type="match status" value="1"/>
</dbReference>
<dbReference type="SUPFAM" id="SSF52980">
    <property type="entry name" value="Restriction endonuclease-like"/>
    <property type="match status" value="1"/>
</dbReference>
<evidence type="ECO:0000256" key="9">
    <source>
        <dbReference type="ARBA" id="ARBA00023204"/>
    </source>
</evidence>
<dbReference type="Gene3D" id="3.40.50.300">
    <property type="entry name" value="P-loop containing nucleotide triphosphate hydrolases"/>
    <property type="match status" value="2"/>
</dbReference>
<evidence type="ECO:0000256" key="3">
    <source>
        <dbReference type="ARBA" id="ARBA00022763"/>
    </source>
</evidence>
<dbReference type="SUPFAM" id="SSF52540">
    <property type="entry name" value="P-loop containing nucleoside triphosphate hydrolases"/>
    <property type="match status" value="2"/>
</dbReference>
<dbReference type="Pfam" id="PF04257">
    <property type="entry name" value="Exonuc_V_gamma"/>
    <property type="match status" value="1"/>
</dbReference>
<dbReference type="GO" id="GO:0009338">
    <property type="term" value="C:exodeoxyribonuclease V complex"/>
    <property type="evidence" value="ECO:0007669"/>
    <property type="project" value="InterPro"/>
</dbReference>
<dbReference type="RefSeq" id="WP_183338939.1">
    <property type="nucleotide sequence ID" value="NZ_JACHZG010000001.1"/>
</dbReference>
<evidence type="ECO:0000256" key="4">
    <source>
        <dbReference type="ARBA" id="ARBA00022801"/>
    </source>
</evidence>
<evidence type="ECO:0000256" key="2">
    <source>
        <dbReference type="ARBA" id="ARBA00022741"/>
    </source>
</evidence>
<organism evidence="12 13">
    <name type="scientific">Microlunatus antarcticus</name>
    <dbReference type="NCBI Taxonomy" id="53388"/>
    <lineage>
        <taxon>Bacteria</taxon>
        <taxon>Bacillati</taxon>
        <taxon>Actinomycetota</taxon>
        <taxon>Actinomycetes</taxon>
        <taxon>Propionibacteriales</taxon>
        <taxon>Propionibacteriaceae</taxon>
        <taxon>Microlunatus</taxon>
    </lineage>
</organism>
<dbReference type="PIRSF" id="PIRSF000980">
    <property type="entry name" value="RecC"/>
    <property type="match status" value="1"/>
</dbReference>
<comment type="miscellaneous">
    <text evidence="10">In the RecBCD complex, RecB has a slow 3'-5' helicase, an exonuclease activity and loads RecA onto ssDNA, RecD has a fast 5'-3' helicase activity, while RecC stimulates the ATPase and processivity of the RecB helicase and contributes to recognition of the Chi site.</text>
</comment>
<dbReference type="EMBL" id="JACHZG010000001">
    <property type="protein sequence ID" value="MBB3327602.1"/>
    <property type="molecule type" value="Genomic_DNA"/>
</dbReference>
<comment type="function">
    <text evidence="10">A helicase/nuclease that prepares dsDNA breaks (DSB) for recombinational DNA repair. Binds to DSBs and unwinds DNA via a highly rapid and processive ATP-dependent bidirectional helicase activity. Unwinds dsDNA until it encounters a Chi (crossover hotspot instigator) sequence from the 3' direction. Cuts ssDNA a few nucleotides 3' to the Chi site. The properties and activities of the enzyme are changed at Chi. The Chi-altered holoenzyme produces a long 3'-ssDNA overhang and facilitates RecA-binding to the ssDNA for homologous DNA recombination and repair. Holoenzyme degrades any linearized DNA that is unable to undergo homologous recombination. In the holoenzyme this subunit recognizes the wild-type Chi sequence, and when added to isolated RecB increases its ATP-dependent helicase processivity.</text>
</comment>
<dbReference type="PANTHER" id="PTHR30591:SF1">
    <property type="entry name" value="RECBCD ENZYME SUBUNIT RECC"/>
    <property type="match status" value="1"/>
</dbReference>
<dbReference type="GO" id="GO:0008854">
    <property type="term" value="F:exodeoxyribonuclease V activity"/>
    <property type="evidence" value="ECO:0007669"/>
    <property type="project" value="InterPro"/>
</dbReference>
<dbReference type="InterPro" id="IPR013986">
    <property type="entry name" value="DExx_box_DNA_helicase_dom_sf"/>
</dbReference>
<feature type="domain" description="RecC C-terminal" evidence="11">
    <location>
        <begin position="836"/>
        <end position="1054"/>
    </location>
</feature>
<dbReference type="Pfam" id="PF17946">
    <property type="entry name" value="RecC_C"/>
    <property type="match status" value="1"/>
</dbReference>
<keyword evidence="3 10" id="KW-0227">DNA damage</keyword>
<protein>
    <recommendedName>
        <fullName evidence="10">RecBCD enzyme subunit RecC</fullName>
    </recommendedName>
    <alternativeName>
        <fullName evidence="10">Exonuclease V subunit RecC</fullName>
        <shortName evidence="10">ExoV subunit RecC</shortName>
    </alternativeName>
    <alternativeName>
        <fullName evidence="10">Helicase/nuclease RecBCD subunit RecC</fullName>
    </alternativeName>
</protein>
<keyword evidence="13" id="KW-1185">Reference proteome</keyword>
<comment type="caution">
    <text evidence="12">The sequence shown here is derived from an EMBL/GenBank/DDBJ whole genome shotgun (WGS) entry which is preliminary data.</text>
</comment>
<dbReference type="InterPro" id="IPR011335">
    <property type="entry name" value="Restrct_endonuc-II-like"/>
</dbReference>
<dbReference type="Gene3D" id="1.10.10.990">
    <property type="match status" value="1"/>
</dbReference>
<evidence type="ECO:0000259" key="11">
    <source>
        <dbReference type="Pfam" id="PF17946"/>
    </source>
</evidence>
<keyword evidence="4 10" id="KW-0378">Hydrolase</keyword>
<dbReference type="GO" id="GO:0005524">
    <property type="term" value="F:ATP binding"/>
    <property type="evidence" value="ECO:0007669"/>
    <property type="project" value="UniProtKB-UniRule"/>
</dbReference>
<keyword evidence="8 10" id="KW-0238">DNA-binding</keyword>
<evidence type="ECO:0000256" key="10">
    <source>
        <dbReference type="HAMAP-Rule" id="MF_01486"/>
    </source>
</evidence>
<dbReference type="InterPro" id="IPR006697">
    <property type="entry name" value="RecC"/>
</dbReference>
<keyword evidence="6 10" id="KW-0269">Exonuclease</keyword>